<evidence type="ECO:0000256" key="1">
    <source>
        <dbReference type="ARBA" id="ARBA00001933"/>
    </source>
</evidence>
<dbReference type="Pfam" id="PF00155">
    <property type="entry name" value="Aminotran_1_2"/>
    <property type="match status" value="1"/>
</dbReference>
<comment type="cofactor">
    <cofactor evidence="1">
        <name>pyridoxal 5'-phosphate</name>
        <dbReference type="ChEBI" id="CHEBI:597326"/>
    </cofactor>
</comment>
<dbReference type="InterPro" id="IPR004839">
    <property type="entry name" value="Aminotransferase_I/II_large"/>
</dbReference>
<keyword evidence="2 6" id="KW-0032">Aminotransferase</keyword>
<sequence length="403" mass="44303">MSQEFTIEDCAAGVRNAKPSEVRKVFAMSAKPGMISFASGMPELSSLPMDSLADITEELMRNRGMEVMQYGASTGTDHLKAQIIELMKLEGIENAKPEDIIVTTGSQCGLDILTRVLIDPEDVILAEAPSYSGAMAVFTGAQANVVHVGADHEGLIPEELEKTVEELKAQGRRIKFLYTIPSFQNPGGTMMPQERRDRVREICDANHILIAEDNPYGLLGFEGQVGRAMRADDDNVVYLGSFSKMFAPGLRVGWTLAPSSLSKILGLQAEAAVLNPSVFGQELVAEYLEKTDWQAVLNQYRELYGKRAQALMDVFDEFMPEGVTWTRPEGGFYSWITLPESVDSYELCMTCIDRGVVFVPGTAFYTDGRGTHEARVSFCHPTEEDIRKGAEIFATALKEAISG</sequence>
<dbReference type="PANTHER" id="PTHR42790:SF19">
    <property type="entry name" value="KYNURENINE_ALPHA-AMINOADIPATE AMINOTRANSFERASE, MITOCHONDRIAL"/>
    <property type="match status" value="1"/>
</dbReference>
<evidence type="ECO:0000259" key="5">
    <source>
        <dbReference type="Pfam" id="PF00155"/>
    </source>
</evidence>
<dbReference type="InterPro" id="IPR015421">
    <property type="entry name" value="PyrdxlP-dep_Trfase_major"/>
</dbReference>
<dbReference type="Gene3D" id="3.90.1150.10">
    <property type="entry name" value="Aspartate Aminotransferase, domain 1"/>
    <property type="match status" value="1"/>
</dbReference>
<keyword evidence="7" id="KW-1185">Reference proteome</keyword>
<dbReference type="CDD" id="cd00609">
    <property type="entry name" value="AAT_like"/>
    <property type="match status" value="1"/>
</dbReference>
<evidence type="ECO:0000256" key="3">
    <source>
        <dbReference type="ARBA" id="ARBA00022679"/>
    </source>
</evidence>
<reference evidence="7" key="1">
    <citation type="journal article" date="2019" name="Int. J. Syst. Evol. Microbiol.">
        <title>The Global Catalogue of Microorganisms (GCM) 10K type strain sequencing project: providing services to taxonomists for standard genome sequencing and annotation.</title>
        <authorList>
            <consortium name="The Broad Institute Genomics Platform"/>
            <consortium name="The Broad Institute Genome Sequencing Center for Infectious Disease"/>
            <person name="Wu L."/>
            <person name="Ma J."/>
        </authorList>
    </citation>
    <scope>NUCLEOTIDE SEQUENCE [LARGE SCALE GENOMIC DNA]</scope>
    <source>
        <strain evidence="7">JCM 15914</strain>
    </source>
</reference>
<proteinExistence type="predicted"/>
<comment type="caution">
    <text evidence="6">The sequence shown here is derived from an EMBL/GenBank/DDBJ whole genome shotgun (WGS) entry which is preliminary data.</text>
</comment>
<evidence type="ECO:0000256" key="2">
    <source>
        <dbReference type="ARBA" id="ARBA00022576"/>
    </source>
</evidence>
<gene>
    <name evidence="6" type="ORF">GCM10009824_07920</name>
</gene>
<feature type="domain" description="Aminotransferase class I/classII large" evidence="5">
    <location>
        <begin position="34"/>
        <end position="391"/>
    </location>
</feature>
<dbReference type="InterPro" id="IPR015422">
    <property type="entry name" value="PyrdxlP-dep_Trfase_small"/>
</dbReference>
<dbReference type="EMBL" id="BAAAQA010000004">
    <property type="protein sequence ID" value="GAA2112042.1"/>
    <property type="molecule type" value="Genomic_DNA"/>
</dbReference>
<evidence type="ECO:0000313" key="6">
    <source>
        <dbReference type="EMBL" id="GAA2112042.1"/>
    </source>
</evidence>
<name>A0ABP5J4F7_9MICC</name>
<keyword evidence="3" id="KW-0808">Transferase</keyword>
<dbReference type="PANTHER" id="PTHR42790">
    <property type="entry name" value="AMINOTRANSFERASE"/>
    <property type="match status" value="1"/>
</dbReference>
<dbReference type="InterPro" id="IPR050859">
    <property type="entry name" value="Class-I_PLP-dep_aminotransf"/>
</dbReference>
<dbReference type="Proteomes" id="UP001500166">
    <property type="component" value="Unassembled WGS sequence"/>
</dbReference>
<evidence type="ECO:0000313" key="7">
    <source>
        <dbReference type="Proteomes" id="UP001500166"/>
    </source>
</evidence>
<dbReference type="GO" id="GO:0008483">
    <property type="term" value="F:transaminase activity"/>
    <property type="evidence" value="ECO:0007669"/>
    <property type="project" value="UniProtKB-KW"/>
</dbReference>
<dbReference type="SUPFAM" id="SSF53383">
    <property type="entry name" value="PLP-dependent transferases"/>
    <property type="match status" value="1"/>
</dbReference>
<accession>A0ABP5J4F7</accession>
<organism evidence="6 7">
    <name type="scientific">Kocuria atrinae</name>
    <dbReference type="NCBI Taxonomy" id="592377"/>
    <lineage>
        <taxon>Bacteria</taxon>
        <taxon>Bacillati</taxon>
        <taxon>Actinomycetota</taxon>
        <taxon>Actinomycetes</taxon>
        <taxon>Micrococcales</taxon>
        <taxon>Micrococcaceae</taxon>
        <taxon>Kocuria</taxon>
    </lineage>
</organism>
<dbReference type="Gene3D" id="3.40.640.10">
    <property type="entry name" value="Type I PLP-dependent aspartate aminotransferase-like (Major domain)"/>
    <property type="match status" value="1"/>
</dbReference>
<dbReference type="InterPro" id="IPR015424">
    <property type="entry name" value="PyrdxlP-dep_Trfase"/>
</dbReference>
<keyword evidence="4" id="KW-0663">Pyridoxal phosphate</keyword>
<protein>
    <submittedName>
        <fullName evidence="6">PLP-dependent aminotransferase family protein</fullName>
    </submittedName>
</protein>
<dbReference type="RefSeq" id="WP_344223712.1">
    <property type="nucleotide sequence ID" value="NZ_BAAAQA010000004.1"/>
</dbReference>
<evidence type="ECO:0000256" key="4">
    <source>
        <dbReference type="ARBA" id="ARBA00022898"/>
    </source>
</evidence>